<dbReference type="InterPro" id="IPR023614">
    <property type="entry name" value="Porin_dom_sf"/>
</dbReference>
<evidence type="ECO:0000256" key="2">
    <source>
        <dbReference type="ARBA" id="ARBA00011233"/>
    </source>
</evidence>
<dbReference type="Pfam" id="PF13609">
    <property type="entry name" value="Porin_4"/>
    <property type="match status" value="1"/>
</dbReference>
<sequence>MRKALTATMAAAATGLASAQSSVQLFGELDVGVSHQRSTATDPLTGNRVTSSQTALNNSGSRASRIGLRGSEDLGGGLKASFWLEAPLANDDGSSGIASFSRRSTVSLSGRYGELRLGRDETPTYRNDVAFDPFGLNGSGASVIGTVSGASALGNSQYQRAGNSVGYFLPGTLGGFYGQVQYAFPENTRTSSSSDALGTGTASDNSGRYLGARMGYARGPLDVALSHGRSVAQEDGDTRSRRIQTTNLGASYDFGAVKLFGALSQVRNERVYAALRSRDNYNGFLFGATAPVGAGLLRAAYSAVRYDEAGEFAGQVPKVQKLSLGYEHYLSKRTSLYATVARVVNRNDSGYGGSLVSDSGTGYGSLAYASGALPRSATGYDFGIRHAF</sequence>
<dbReference type="GO" id="GO:0046930">
    <property type="term" value="C:pore complex"/>
    <property type="evidence" value="ECO:0007669"/>
    <property type="project" value="UniProtKB-KW"/>
</dbReference>
<evidence type="ECO:0000256" key="12">
    <source>
        <dbReference type="SAM" id="SignalP"/>
    </source>
</evidence>
<evidence type="ECO:0000256" key="10">
    <source>
        <dbReference type="ARBA" id="ARBA00023237"/>
    </source>
</evidence>
<evidence type="ECO:0000256" key="9">
    <source>
        <dbReference type="ARBA" id="ARBA00023136"/>
    </source>
</evidence>
<accession>A0AAE3ND22</accession>
<dbReference type="GO" id="GO:0006811">
    <property type="term" value="P:monoatomic ion transport"/>
    <property type="evidence" value="ECO:0007669"/>
    <property type="project" value="UniProtKB-KW"/>
</dbReference>
<dbReference type="Gene3D" id="2.40.160.10">
    <property type="entry name" value="Porin"/>
    <property type="match status" value="1"/>
</dbReference>
<evidence type="ECO:0000256" key="3">
    <source>
        <dbReference type="ARBA" id="ARBA00022448"/>
    </source>
</evidence>
<dbReference type="CDD" id="cd00342">
    <property type="entry name" value="gram_neg_porins"/>
    <property type="match status" value="1"/>
</dbReference>
<keyword evidence="3" id="KW-0813">Transport</keyword>
<dbReference type="InterPro" id="IPR002299">
    <property type="entry name" value="Porin_Neis"/>
</dbReference>
<dbReference type="PRINTS" id="PR00184">
    <property type="entry name" value="NEISSPPORIN"/>
</dbReference>
<evidence type="ECO:0000259" key="13">
    <source>
        <dbReference type="Pfam" id="PF13609"/>
    </source>
</evidence>
<dbReference type="SUPFAM" id="SSF56935">
    <property type="entry name" value="Porins"/>
    <property type="match status" value="1"/>
</dbReference>
<reference evidence="14" key="1">
    <citation type="submission" date="2023-01" db="EMBL/GenBank/DDBJ databases">
        <title>Xenophilus mangrovi sp. nov., isolated from soil of Mangrove nature reserve.</title>
        <authorList>
            <person name="Xu S."/>
            <person name="Liu Z."/>
            <person name="Xu Y."/>
        </authorList>
    </citation>
    <scope>NUCLEOTIDE SEQUENCE</scope>
    <source>
        <strain evidence="14">YW8</strain>
    </source>
</reference>
<keyword evidence="8" id="KW-0626">Porin</keyword>
<keyword evidence="9" id="KW-0472">Membrane</keyword>
<evidence type="ECO:0000256" key="8">
    <source>
        <dbReference type="ARBA" id="ARBA00023114"/>
    </source>
</evidence>
<keyword evidence="4" id="KW-1134">Transmembrane beta strand</keyword>
<keyword evidence="5" id="KW-0812">Transmembrane</keyword>
<dbReference type="GO" id="GO:0009279">
    <property type="term" value="C:cell outer membrane"/>
    <property type="evidence" value="ECO:0007669"/>
    <property type="project" value="UniProtKB-SubCell"/>
</dbReference>
<dbReference type="Proteomes" id="UP001212602">
    <property type="component" value="Unassembled WGS sequence"/>
</dbReference>
<dbReference type="EMBL" id="JAQIPB010000012">
    <property type="protein sequence ID" value="MDA7418824.1"/>
    <property type="molecule type" value="Genomic_DNA"/>
</dbReference>
<dbReference type="PANTHER" id="PTHR34501">
    <property type="entry name" value="PROTEIN YDDL-RELATED"/>
    <property type="match status" value="1"/>
</dbReference>
<feature type="chain" id="PRO_5042259081" evidence="12">
    <location>
        <begin position="20"/>
        <end position="388"/>
    </location>
</feature>
<organism evidence="14 15">
    <name type="scientific">Xenophilus arseniciresistens</name>
    <dbReference type="NCBI Taxonomy" id="1283306"/>
    <lineage>
        <taxon>Bacteria</taxon>
        <taxon>Pseudomonadati</taxon>
        <taxon>Pseudomonadota</taxon>
        <taxon>Betaproteobacteria</taxon>
        <taxon>Burkholderiales</taxon>
        <taxon>Comamonadaceae</taxon>
        <taxon>Xenophilus</taxon>
    </lineage>
</organism>
<dbReference type="GO" id="GO:0015288">
    <property type="term" value="F:porin activity"/>
    <property type="evidence" value="ECO:0007669"/>
    <property type="project" value="UniProtKB-KW"/>
</dbReference>
<comment type="subunit">
    <text evidence="2">Homotrimer.</text>
</comment>
<keyword evidence="7" id="KW-0406">Ion transport</keyword>
<evidence type="ECO:0000256" key="6">
    <source>
        <dbReference type="ARBA" id="ARBA00022729"/>
    </source>
</evidence>
<dbReference type="InterPro" id="IPR050298">
    <property type="entry name" value="Gram-neg_bact_OMP"/>
</dbReference>
<proteinExistence type="predicted"/>
<evidence type="ECO:0000256" key="1">
    <source>
        <dbReference type="ARBA" id="ARBA00004571"/>
    </source>
</evidence>
<name>A0AAE3ND22_9BURK</name>
<dbReference type="PANTHER" id="PTHR34501:SF9">
    <property type="entry name" value="MAJOR OUTER MEMBRANE PROTEIN P.IA"/>
    <property type="match status" value="1"/>
</dbReference>
<comment type="caution">
    <text evidence="14">The sequence shown here is derived from an EMBL/GenBank/DDBJ whole genome shotgun (WGS) entry which is preliminary data.</text>
</comment>
<dbReference type="InterPro" id="IPR033900">
    <property type="entry name" value="Gram_neg_porin_domain"/>
</dbReference>
<feature type="signal peptide" evidence="12">
    <location>
        <begin position="1"/>
        <end position="19"/>
    </location>
</feature>
<protein>
    <submittedName>
        <fullName evidence="14">Porin</fullName>
    </submittedName>
</protein>
<keyword evidence="15" id="KW-1185">Reference proteome</keyword>
<evidence type="ECO:0000256" key="5">
    <source>
        <dbReference type="ARBA" id="ARBA00022692"/>
    </source>
</evidence>
<keyword evidence="6 12" id="KW-0732">Signal</keyword>
<dbReference type="AlphaFoldDB" id="A0AAE3ND22"/>
<comment type="subcellular location">
    <subcellularLocation>
        <location evidence="1">Cell outer membrane</location>
        <topology evidence="1">Multi-pass membrane protein</topology>
    </subcellularLocation>
</comment>
<evidence type="ECO:0000313" key="15">
    <source>
        <dbReference type="Proteomes" id="UP001212602"/>
    </source>
</evidence>
<gene>
    <name evidence="14" type="ORF">PGB34_20830</name>
</gene>
<evidence type="ECO:0000313" key="14">
    <source>
        <dbReference type="EMBL" id="MDA7418824.1"/>
    </source>
</evidence>
<evidence type="ECO:0000256" key="11">
    <source>
        <dbReference type="SAM" id="MobiDB-lite"/>
    </source>
</evidence>
<evidence type="ECO:0000256" key="7">
    <source>
        <dbReference type="ARBA" id="ARBA00023065"/>
    </source>
</evidence>
<feature type="region of interest" description="Disordered" evidence="11">
    <location>
        <begin position="37"/>
        <end position="60"/>
    </location>
</feature>
<evidence type="ECO:0000256" key="4">
    <source>
        <dbReference type="ARBA" id="ARBA00022452"/>
    </source>
</evidence>
<dbReference type="RefSeq" id="WP_271430030.1">
    <property type="nucleotide sequence ID" value="NZ_JAQIPB010000012.1"/>
</dbReference>
<keyword evidence="10" id="KW-0998">Cell outer membrane</keyword>
<feature type="domain" description="Porin" evidence="13">
    <location>
        <begin position="7"/>
        <end position="347"/>
    </location>
</feature>